<protein>
    <recommendedName>
        <fullName evidence="2">Arrestin C-terminal-like domain-containing protein</fullName>
    </recommendedName>
</protein>
<dbReference type="InterPro" id="IPR014752">
    <property type="entry name" value="Arrestin-like_C"/>
</dbReference>
<dbReference type="Gene3D" id="2.60.40.640">
    <property type="match status" value="1"/>
</dbReference>
<reference evidence="3 4" key="1">
    <citation type="journal article" date="2012" name="Science">
        <title>The Paleozoic origin of enzymatic lignin decomposition reconstructed from 31 fungal genomes.</title>
        <authorList>
            <person name="Floudas D."/>
            <person name="Binder M."/>
            <person name="Riley R."/>
            <person name="Barry K."/>
            <person name="Blanchette R.A."/>
            <person name="Henrissat B."/>
            <person name="Martinez A.T."/>
            <person name="Otillar R."/>
            <person name="Spatafora J.W."/>
            <person name="Yadav J.S."/>
            <person name="Aerts A."/>
            <person name="Benoit I."/>
            <person name="Boyd A."/>
            <person name="Carlson A."/>
            <person name="Copeland A."/>
            <person name="Coutinho P.M."/>
            <person name="de Vries R.P."/>
            <person name="Ferreira P."/>
            <person name="Findley K."/>
            <person name="Foster B."/>
            <person name="Gaskell J."/>
            <person name="Glotzer D."/>
            <person name="Gorecki P."/>
            <person name="Heitman J."/>
            <person name="Hesse C."/>
            <person name="Hori C."/>
            <person name="Igarashi K."/>
            <person name="Jurgens J.A."/>
            <person name="Kallen N."/>
            <person name="Kersten P."/>
            <person name="Kohler A."/>
            <person name="Kuees U."/>
            <person name="Kumar T.K.A."/>
            <person name="Kuo A."/>
            <person name="LaButti K."/>
            <person name="Larrondo L.F."/>
            <person name="Lindquist E."/>
            <person name="Ling A."/>
            <person name="Lombard V."/>
            <person name="Lucas S."/>
            <person name="Lundell T."/>
            <person name="Martin R."/>
            <person name="McLaughlin D.J."/>
            <person name="Morgenstern I."/>
            <person name="Morin E."/>
            <person name="Murat C."/>
            <person name="Nagy L.G."/>
            <person name="Nolan M."/>
            <person name="Ohm R.A."/>
            <person name="Patyshakuliyeva A."/>
            <person name="Rokas A."/>
            <person name="Ruiz-Duenas F.J."/>
            <person name="Sabat G."/>
            <person name="Salamov A."/>
            <person name="Samejima M."/>
            <person name="Schmutz J."/>
            <person name="Slot J.C."/>
            <person name="St John F."/>
            <person name="Stenlid J."/>
            <person name="Sun H."/>
            <person name="Sun S."/>
            <person name="Syed K."/>
            <person name="Tsang A."/>
            <person name="Wiebenga A."/>
            <person name="Young D."/>
            <person name="Pisabarro A."/>
            <person name="Eastwood D.C."/>
            <person name="Martin F."/>
            <person name="Cullen D."/>
            <person name="Grigoriev I.V."/>
            <person name="Hibbett D.S."/>
        </authorList>
    </citation>
    <scope>NUCLEOTIDE SEQUENCE [LARGE SCALE GENOMIC DNA]</scope>
    <source>
        <strain evidence="3 4">ATCC 11539</strain>
    </source>
</reference>
<accession>S7QEG7</accession>
<feature type="compositionally biased region" description="Polar residues" evidence="1">
    <location>
        <begin position="432"/>
        <end position="450"/>
    </location>
</feature>
<feature type="region of interest" description="Disordered" evidence="1">
    <location>
        <begin position="663"/>
        <end position="701"/>
    </location>
</feature>
<feature type="domain" description="Arrestin C-terminal-like" evidence="2">
    <location>
        <begin position="174"/>
        <end position="314"/>
    </location>
</feature>
<proteinExistence type="predicted"/>
<gene>
    <name evidence="3" type="ORF">GLOTRDRAFT_136676</name>
</gene>
<feature type="region of interest" description="Disordered" evidence="1">
    <location>
        <begin position="358"/>
        <end position="390"/>
    </location>
</feature>
<evidence type="ECO:0000259" key="2">
    <source>
        <dbReference type="SMART" id="SM01017"/>
    </source>
</evidence>
<dbReference type="OrthoDB" id="4001642at2759"/>
<dbReference type="InterPro" id="IPR011022">
    <property type="entry name" value="Arrestin_C-like"/>
</dbReference>
<feature type="compositionally biased region" description="Basic and acidic residues" evidence="1">
    <location>
        <begin position="759"/>
        <end position="770"/>
    </location>
</feature>
<feature type="region of interest" description="Disordered" evidence="1">
    <location>
        <begin position="559"/>
        <end position="583"/>
    </location>
</feature>
<feature type="region of interest" description="Disordered" evidence="1">
    <location>
        <begin position="490"/>
        <end position="539"/>
    </location>
</feature>
<feature type="compositionally biased region" description="Low complexity" evidence="1">
    <location>
        <begin position="615"/>
        <end position="632"/>
    </location>
</feature>
<feature type="compositionally biased region" description="Pro residues" evidence="1">
    <location>
        <begin position="855"/>
        <end position="866"/>
    </location>
</feature>
<dbReference type="eggNOG" id="ENOG502S219">
    <property type="taxonomic scope" value="Eukaryota"/>
</dbReference>
<feature type="compositionally biased region" description="Polar residues" evidence="1">
    <location>
        <begin position="375"/>
        <end position="384"/>
    </location>
</feature>
<dbReference type="InterPro" id="IPR053060">
    <property type="entry name" value="Cytokinesis_Signaling_Reg"/>
</dbReference>
<organism evidence="3 4">
    <name type="scientific">Gloeophyllum trabeum (strain ATCC 11539 / FP-39264 / Madison 617)</name>
    <name type="common">Brown rot fungus</name>
    <dbReference type="NCBI Taxonomy" id="670483"/>
    <lineage>
        <taxon>Eukaryota</taxon>
        <taxon>Fungi</taxon>
        <taxon>Dikarya</taxon>
        <taxon>Basidiomycota</taxon>
        <taxon>Agaricomycotina</taxon>
        <taxon>Agaricomycetes</taxon>
        <taxon>Gloeophyllales</taxon>
        <taxon>Gloeophyllaceae</taxon>
        <taxon>Gloeophyllum</taxon>
    </lineage>
</organism>
<dbReference type="HOGENOM" id="CLU_006109_0_0_1"/>
<sequence length="956" mass="101993">MSQAKLTLRPPPNVEFVSGYPGIPPSAPDRPQAAVKGTLELRVGPQGIKTKWVRIELRKVETLPGGGQVNTFYDFVGQSPINLWQSSEDYGILHTQDFPFYIRIPESIPPSLALEKGAGIRYELVAMACLKGKRGFFRRTKAVTITTMSPIVIDKHELHSTWPIYCQPEIRNVTQDGVILTVERSNTCYGPGDRVSVFATVKSDTLHTIILRGFEFALREHMVFRAGAQATGKKASPQVRVSVIGEQKVPVNITLYGGTQHRAELTCTIPQNHTSATLNSARHIDITYHLGVKVLMGTGKPLIMDLPVIVSNWPRNVSAEAVRRIGPAPSLSLAPANPASMVATPAQTMRAQSSAWTLNTERNPQRPDPRAFNTAPVNGYSSPPHTAGVDELGFNQLGGLNGIASVASRDGPPSTGYSGTGMPSPDARRPRSGNSVTASTHRFTISNPNEQDLREFGRTNSYARVPAAKTWSTAEEEKRRLYENAVKQVERTQGRANSPPGPQAQITPNRVKHTDAGPLIPADVVPSRGSGSPWERAEEEKVRLYTQAQLNAMKHQGYEAYSPPSTANGTVPASPRHGHSGSVNSVGAAAAGLAGMSPGAALYMQTMSEVNRSLSAQSTTNGAAASSSARASPPVHAPTPKYPTAEQEKDMLRRYNEAKAAVERREAVEAANEAPPYDAPPQVMSPPVNGTTLPPAFDDGQGQVMSHIAEKERLRRHFEEQDAAAAAGSSSSGPEAPAYSPPPAGPSQPAASSSGNAPSEKELLRRRFEEQDAAAMAGRAPPLPPPRANSIGQRQRSPPPLPPTYGGANRPLTAAEEKALLKAQYEAEDQGAGSSVTVPAAAGPSTFPTPNVDSLPPPPPLAPRPPVEYIQETQEEDARLQAERASVVPSVVPSASISRATSVAVAAPSSPQPSAANNFGLDFRPFSPFHLPFGSIEEMNAHSATPPPPLPPKVPL</sequence>
<feature type="compositionally biased region" description="Low complexity" evidence="1">
    <location>
        <begin position="723"/>
        <end position="738"/>
    </location>
</feature>
<dbReference type="AlphaFoldDB" id="S7QEG7"/>
<dbReference type="GeneID" id="19303596"/>
<dbReference type="Proteomes" id="UP000030669">
    <property type="component" value="Unassembled WGS sequence"/>
</dbReference>
<evidence type="ECO:0000313" key="3">
    <source>
        <dbReference type="EMBL" id="EPQ57817.1"/>
    </source>
</evidence>
<dbReference type="KEGG" id="gtr:GLOTRDRAFT_136676"/>
<keyword evidence="4" id="KW-1185">Reference proteome</keyword>
<dbReference type="GO" id="GO:0000935">
    <property type="term" value="C:division septum"/>
    <property type="evidence" value="ECO:0007669"/>
    <property type="project" value="TreeGrafter"/>
</dbReference>
<dbReference type="SUPFAM" id="SSF81296">
    <property type="entry name" value="E set domains"/>
    <property type="match status" value="1"/>
</dbReference>
<feature type="region of interest" description="Disordered" evidence="1">
    <location>
        <begin position="719"/>
        <end position="893"/>
    </location>
</feature>
<dbReference type="RefSeq" id="XP_007863169.1">
    <property type="nucleotide sequence ID" value="XM_007864978.1"/>
</dbReference>
<dbReference type="InterPro" id="IPR014756">
    <property type="entry name" value="Ig_E-set"/>
</dbReference>
<name>S7QEG7_GLOTA</name>
<dbReference type="Pfam" id="PF02752">
    <property type="entry name" value="Arrestin_C"/>
    <property type="match status" value="1"/>
</dbReference>
<dbReference type="EMBL" id="KB469298">
    <property type="protein sequence ID" value="EPQ57817.1"/>
    <property type="molecule type" value="Genomic_DNA"/>
</dbReference>
<dbReference type="PANTHER" id="PTHR36419">
    <property type="entry name" value="ARRESTIN FAMILY PROTEIN 1"/>
    <property type="match status" value="1"/>
</dbReference>
<dbReference type="PANTHER" id="PTHR36419:SF1">
    <property type="entry name" value="RHO1 GEF LOCALIZING PROTEIN 1"/>
    <property type="match status" value="1"/>
</dbReference>
<evidence type="ECO:0000313" key="4">
    <source>
        <dbReference type="Proteomes" id="UP000030669"/>
    </source>
</evidence>
<feature type="region of interest" description="Disordered" evidence="1">
    <location>
        <begin position="403"/>
        <end position="451"/>
    </location>
</feature>
<dbReference type="SMART" id="SM01017">
    <property type="entry name" value="Arrestin_C"/>
    <property type="match status" value="1"/>
</dbReference>
<feature type="region of interest" description="Disordered" evidence="1">
    <location>
        <begin position="613"/>
        <end position="648"/>
    </location>
</feature>
<dbReference type="GO" id="GO:0000917">
    <property type="term" value="P:division septum assembly"/>
    <property type="evidence" value="ECO:0007669"/>
    <property type="project" value="TreeGrafter"/>
</dbReference>
<evidence type="ECO:0000256" key="1">
    <source>
        <dbReference type="SAM" id="MobiDB-lite"/>
    </source>
</evidence>
<dbReference type="OMA" id="HTCYGPG"/>
<feature type="compositionally biased region" description="Low complexity" evidence="1">
    <location>
        <begin position="747"/>
        <end position="758"/>
    </location>
</feature>